<name>A0ABD1N3T6_9FABA</name>
<accession>A0ABD1N3T6</accession>
<evidence type="ECO:0000256" key="2">
    <source>
        <dbReference type="ARBA" id="ARBA00012452"/>
    </source>
</evidence>
<dbReference type="FunFam" id="3.40.30.10:FF:000176">
    <property type="entry name" value="Glutathione S-transferase theta-1"/>
    <property type="match status" value="1"/>
</dbReference>
<dbReference type="PROSITE" id="PS50405">
    <property type="entry name" value="GST_CTER"/>
    <property type="match status" value="1"/>
</dbReference>
<dbReference type="SFLD" id="SFLDG01153">
    <property type="entry name" value="Main.4:_Theta-like"/>
    <property type="match status" value="1"/>
</dbReference>
<keyword evidence="9" id="KW-1185">Reference proteome</keyword>
<comment type="catalytic activity">
    <reaction evidence="5">
        <text>RX + glutathione = an S-substituted glutathione + a halide anion + H(+)</text>
        <dbReference type="Rhea" id="RHEA:16437"/>
        <dbReference type="ChEBI" id="CHEBI:15378"/>
        <dbReference type="ChEBI" id="CHEBI:16042"/>
        <dbReference type="ChEBI" id="CHEBI:17792"/>
        <dbReference type="ChEBI" id="CHEBI:57925"/>
        <dbReference type="ChEBI" id="CHEBI:90779"/>
        <dbReference type="EC" id="2.5.1.18"/>
    </reaction>
</comment>
<feature type="domain" description="GST N-terminal" evidence="6">
    <location>
        <begin position="1"/>
        <end position="82"/>
    </location>
</feature>
<evidence type="ECO:0000259" key="6">
    <source>
        <dbReference type="PROSITE" id="PS50404"/>
    </source>
</evidence>
<dbReference type="InterPro" id="IPR036249">
    <property type="entry name" value="Thioredoxin-like_sf"/>
</dbReference>
<dbReference type="SUPFAM" id="SSF52833">
    <property type="entry name" value="Thioredoxin-like"/>
    <property type="match status" value="1"/>
</dbReference>
<keyword evidence="3" id="KW-0216">Detoxification</keyword>
<dbReference type="InterPro" id="IPR004045">
    <property type="entry name" value="Glutathione_S-Trfase_N"/>
</dbReference>
<dbReference type="CDD" id="cd03183">
    <property type="entry name" value="GST_C_Theta"/>
    <property type="match status" value="1"/>
</dbReference>
<dbReference type="EC" id="2.5.1.18" evidence="2"/>
<sequence length="239" mass="27311">MKLKVYVDRMSQPSRAVLIFCKVNGIDFEEIKVELSKRQQLSPEFRSINPLRKVPAIVDGRFKLFESHAILVYLASAFPGVADHWYPADLSRRARIHSVLDWHHQNLRRGAATFVLNTVLAPRLGLPLNQQAATEAEKILISSLSTIENIWLKGDGRYLLGGLRPSIADLSLVCEIMQLELLDGKDRDRILGPHKKVQQWIESTRNATRPHFDEVHNVLYKVKTKLSEQRSRTTLPSKM</sequence>
<dbReference type="InterPro" id="IPR036282">
    <property type="entry name" value="Glutathione-S-Trfase_C_sf"/>
</dbReference>
<dbReference type="Pfam" id="PF13410">
    <property type="entry name" value="GST_C_2"/>
    <property type="match status" value="1"/>
</dbReference>
<evidence type="ECO:0000256" key="5">
    <source>
        <dbReference type="ARBA" id="ARBA00047960"/>
    </source>
</evidence>
<dbReference type="GO" id="GO:0009407">
    <property type="term" value="P:toxin catabolic process"/>
    <property type="evidence" value="ECO:0007669"/>
    <property type="project" value="UniProtKB-ARBA"/>
</dbReference>
<dbReference type="GO" id="GO:0004364">
    <property type="term" value="F:glutathione transferase activity"/>
    <property type="evidence" value="ECO:0007669"/>
    <property type="project" value="UniProtKB-EC"/>
</dbReference>
<comment type="caution">
    <text evidence="8">The sequence shown here is derived from an EMBL/GenBank/DDBJ whole genome shotgun (WGS) entry which is preliminary data.</text>
</comment>
<evidence type="ECO:0000256" key="3">
    <source>
        <dbReference type="ARBA" id="ARBA00022575"/>
    </source>
</evidence>
<protein>
    <recommendedName>
        <fullName evidence="2">glutathione transferase</fullName>
        <ecNumber evidence="2">2.5.1.18</ecNumber>
    </recommendedName>
</protein>
<dbReference type="PROSITE" id="PS50404">
    <property type="entry name" value="GST_NTER"/>
    <property type="match status" value="1"/>
</dbReference>
<evidence type="ECO:0000259" key="7">
    <source>
        <dbReference type="PROSITE" id="PS50405"/>
    </source>
</evidence>
<dbReference type="PANTHER" id="PTHR44750">
    <property type="entry name" value="GLUTATHIONE S-TRANSFERASE T1-RELATED"/>
    <property type="match status" value="1"/>
</dbReference>
<dbReference type="Pfam" id="PF02798">
    <property type="entry name" value="GST_N"/>
    <property type="match status" value="1"/>
</dbReference>
<dbReference type="EMBL" id="JBGMDY010000002">
    <property type="protein sequence ID" value="KAL2342765.1"/>
    <property type="molecule type" value="Genomic_DNA"/>
</dbReference>
<dbReference type="PANTHER" id="PTHR44750:SF1">
    <property type="entry name" value="GLUTATHIONE S-TRANSFERASE T1-RELATED"/>
    <property type="match status" value="1"/>
</dbReference>
<dbReference type="SUPFAM" id="SSF47616">
    <property type="entry name" value="GST C-terminal domain-like"/>
    <property type="match status" value="1"/>
</dbReference>
<dbReference type="AlphaFoldDB" id="A0ABD1N3T6"/>
<dbReference type="CDD" id="cd03050">
    <property type="entry name" value="GST_N_Theta"/>
    <property type="match status" value="1"/>
</dbReference>
<dbReference type="FunFam" id="1.20.1050.10:FF:000039">
    <property type="entry name" value="Glutathione S-transferase theta-1"/>
    <property type="match status" value="1"/>
</dbReference>
<organism evidence="8 9">
    <name type="scientific">Flemingia macrophylla</name>
    <dbReference type="NCBI Taxonomy" id="520843"/>
    <lineage>
        <taxon>Eukaryota</taxon>
        <taxon>Viridiplantae</taxon>
        <taxon>Streptophyta</taxon>
        <taxon>Embryophyta</taxon>
        <taxon>Tracheophyta</taxon>
        <taxon>Spermatophyta</taxon>
        <taxon>Magnoliopsida</taxon>
        <taxon>eudicotyledons</taxon>
        <taxon>Gunneridae</taxon>
        <taxon>Pentapetalae</taxon>
        <taxon>rosids</taxon>
        <taxon>fabids</taxon>
        <taxon>Fabales</taxon>
        <taxon>Fabaceae</taxon>
        <taxon>Papilionoideae</taxon>
        <taxon>50 kb inversion clade</taxon>
        <taxon>NPAAA clade</taxon>
        <taxon>indigoferoid/millettioid clade</taxon>
        <taxon>Phaseoleae</taxon>
        <taxon>Flemingia</taxon>
    </lineage>
</organism>
<dbReference type="Gene3D" id="1.20.1050.10">
    <property type="match status" value="1"/>
</dbReference>
<dbReference type="Gene3D" id="3.40.30.10">
    <property type="entry name" value="Glutaredoxin"/>
    <property type="match status" value="1"/>
</dbReference>
<dbReference type="InterPro" id="IPR040079">
    <property type="entry name" value="Glutathione_S-Trfase"/>
</dbReference>
<dbReference type="InterPro" id="IPR040075">
    <property type="entry name" value="GST_N_Theta"/>
</dbReference>
<evidence type="ECO:0000256" key="4">
    <source>
        <dbReference type="ARBA" id="ARBA00022679"/>
    </source>
</evidence>
<comment type="similarity">
    <text evidence="1">Belongs to the GST superfamily. Theta family.</text>
</comment>
<dbReference type="InterPro" id="IPR043377">
    <property type="entry name" value="GSTT1/2/3"/>
</dbReference>
<evidence type="ECO:0000256" key="1">
    <source>
        <dbReference type="ARBA" id="ARBA00009899"/>
    </source>
</evidence>
<gene>
    <name evidence="8" type="ORF">Fmac_004050</name>
</gene>
<keyword evidence="4" id="KW-0808">Transferase</keyword>
<evidence type="ECO:0000313" key="8">
    <source>
        <dbReference type="EMBL" id="KAL2342765.1"/>
    </source>
</evidence>
<dbReference type="InterPro" id="IPR040077">
    <property type="entry name" value="GST_C_Theta"/>
</dbReference>
<dbReference type="Proteomes" id="UP001603857">
    <property type="component" value="Unassembled WGS sequence"/>
</dbReference>
<dbReference type="InterPro" id="IPR010987">
    <property type="entry name" value="Glutathione-S-Trfase_C-like"/>
</dbReference>
<evidence type="ECO:0000313" key="9">
    <source>
        <dbReference type="Proteomes" id="UP001603857"/>
    </source>
</evidence>
<feature type="domain" description="GST C-terminal" evidence="7">
    <location>
        <begin position="89"/>
        <end position="235"/>
    </location>
</feature>
<reference evidence="8 9" key="1">
    <citation type="submission" date="2024-08" db="EMBL/GenBank/DDBJ databases">
        <title>Insights into the chromosomal genome structure of Flemingia macrophylla.</title>
        <authorList>
            <person name="Ding Y."/>
            <person name="Zhao Y."/>
            <person name="Bi W."/>
            <person name="Wu M."/>
            <person name="Zhao G."/>
            <person name="Gong Y."/>
            <person name="Li W."/>
            <person name="Zhang P."/>
        </authorList>
    </citation>
    <scope>NUCLEOTIDE SEQUENCE [LARGE SCALE GENOMIC DNA]</scope>
    <source>
        <strain evidence="8">DYQJB</strain>
        <tissue evidence="8">Leaf</tissue>
    </source>
</reference>
<dbReference type="SFLD" id="SFLDS00019">
    <property type="entry name" value="Glutathione_Transferase_(cytos"/>
    <property type="match status" value="1"/>
</dbReference>
<dbReference type="SFLD" id="SFLDG00358">
    <property type="entry name" value="Main_(cytGST)"/>
    <property type="match status" value="1"/>
</dbReference>
<proteinExistence type="inferred from homology"/>